<evidence type="ECO:0000256" key="6">
    <source>
        <dbReference type="SAM" id="Phobius"/>
    </source>
</evidence>
<feature type="transmembrane region" description="Helical" evidence="6">
    <location>
        <begin position="653"/>
        <end position="675"/>
    </location>
</feature>
<evidence type="ECO:0000256" key="2">
    <source>
        <dbReference type="ARBA" id="ARBA00022692"/>
    </source>
</evidence>
<keyword evidence="4 6" id="KW-0472">Membrane</keyword>
<evidence type="ECO:0000313" key="9">
    <source>
        <dbReference type="EMBL" id="EPT01025.1"/>
    </source>
</evidence>
<dbReference type="OrthoDB" id="296386at2759"/>
<dbReference type="InterPro" id="IPR007632">
    <property type="entry name" value="Anoctamin"/>
</dbReference>
<feature type="region of interest" description="Disordered" evidence="5">
    <location>
        <begin position="485"/>
        <end position="522"/>
    </location>
</feature>
<dbReference type="EMBL" id="KE504145">
    <property type="protein sequence ID" value="EPT01025.1"/>
    <property type="molecule type" value="Genomic_DNA"/>
</dbReference>
<dbReference type="InParanoid" id="S8FS07"/>
<feature type="transmembrane region" description="Helical" evidence="6">
    <location>
        <begin position="352"/>
        <end position="373"/>
    </location>
</feature>
<feature type="compositionally biased region" description="Basic and acidic residues" evidence="5">
    <location>
        <begin position="501"/>
        <end position="522"/>
    </location>
</feature>
<dbReference type="GO" id="GO:0005254">
    <property type="term" value="F:chloride channel activity"/>
    <property type="evidence" value="ECO:0007669"/>
    <property type="project" value="TreeGrafter"/>
</dbReference>
<comment type="subcellular location">
    <subcellularLocation>
        <location evidence="1">Membrane</location>
        <topology evidence="1">Multi-pass membrane protein</topology>
    </subcellularLocation>
</comment>
<dbReference type="FunCoup" id="S8FS07">
    <property type="interactions" value="67"/>
</dbReference>
<feature type="transmembrane region" description="Helical" evidence="6">
    <location>
        <begin position="210"/>
        <end position="229"/>
    </location>
</feature>
<protein>
    <recommendedName>
        <fullName evidence="11">DUF590-domain-containing protein</fullName>
    </recommendedName>
</protein>
<evidence type="ECO:0008006" key="11">
    <source>
        <dbReference type="Google" id="ProtNLM"/>
    </source>
</evidence>
<evidence type="ECO:0000256" key="1">
    <source>
        <dbReference type="ARBA" id="ARBA00004141"/>
    </source>
</evidence>
<keyword evidence="10" id="KW-1185">Reference proteome</keyword>
<feature type="domain" description="Anoctamin transmembrane" evidence="7">
    <location>
        <begin position="169"/>
        <end position="682"/>
    </location>
</feature>
<organism evidence="9 10">
    <name type="scientific">Fomitopsis schrenkii</name>
    <name type="common">Brown rot fungus</name>
    <dbReference type="NCBI Taxonomy" id="2126942"/>
    <lineage>
        <taxon>Eukaryota</taxon>
        <taxon>Fungi</taxon>
        <taxon>Dikarya</taxon>
        <taxon>Basidiomycota</taxon>
        <taxon>Agaricomycotina</taxon>
        <taxon>Agaricomycetes</taxon>
        <taxon>Polyporales</taxon>
        <taxon>Fomitopsis</taxon>
    </lineage>
</organism>
<name>S8FS07_FOMSC</name>
<dbReference type="HOGENOM" id="CLU_010867_1_0_1"/>
<evidence type="ECO:0000256" key="3">
    <source>
        <dbReference type="ARBA" id="ARBA00022989"/>
    </source>
</evidence>
<accession>S8FS07</accession>
<evidence type="ECO:0000259" key="8">
    <source>
        <dbReference type="Pfam" id="PF20877"/>
    </source>
</evidence>
<dbReference type="GO" id="GO:0032541">
    <property type="term" value="C:cortical endoplasmic reticulum"/>
    <property type="evidence" value="ECO:0007669"/>
    <property type="project" value="TreeGrafter"/>
</dbReference>
<dbReference type="eggNOG" id="KOG2513">
    <property type="taxonomic scope" value="Eukaryota"/>
</dbReference>
<dbReference type="InterPro" id="IPR049456">
    <property type="entry name" value="Anoctamin_N_fung"/>
</dbReference>
<gene>
    <name evidence="9" type="ORF">FOMPIDRAFT_1049266</name>
</gene>
<dbReference type="PANTHER" id="PTHR12308">
    <property type="entry name" value="ANOCTAMIN"/>
    <property type="match status" value="1"/>
</dbReference>
<feature type="transmembrane region" description="Helical" evidence="6">
    <location>
        <begin position="271"/>
        <end position="292"/>
    </location>
</feature>
<dbReference type="GO" id="GO:0016020">
    <property type="term" value="C:membrane"/>
    <property type="evidence" value="ECO:0007669"/>
    <property type="project" value="UniProtKB-SubCell"/>
</dbReference>
<evidence type="ECO:0000256" key="4">
    <source>
        <dbReference type="ARBA" id="ARBA00023136"/>
    </source>
</evidence>
<reference evidence="9 10" key="1">
    <citation type="journal article" date="2012" name="Science">
        <title>The Paleozoic origin of enzymatic lignin decomposition reconstructed from 31 fungal genomes.</title>
        <authorList>
            <person name="Floudas D."/>
            <person name="Binder M."/>
            <person name="Riley R."/>
            <person name="Barry K."/>
            <person name="Blanchette R.A."/>
            <person name="Henrissat B."/>
            <person name="Martinez A.T."/>
            <person name="Otillar R."/>
            <person name="Spatafora J.W."/>
            <person name="Yadav J.S."/>
            <person name="Aerts A."/>
            <person name="Benoit I."/>
            <person name="Boyd A."/>
            <person name="Carlson A."/>
            <person name="Copeland A."/>
            <person name="Coutinho P.M."/>
            <person name="de Vries R.P."/>
            <person name="Ferreira P."/>
            <person name="Findley K."/>
            <person name="Foster B."/>
            <person name="Gaskell J."/>
            <person name="Glotzer D."/>
            <person name="Gorecki P."/>
            <person name="Heitman J."/>
            <person name="Hesse C."/>
            <person name="Hori C."/>
            <person name="Igarashi K."/>
            <person name="Jurgens J.A."/>
            <person name="Kallen N."/>
            <person name="Kersten P."/>
            <person name="Kohler A."/>
            <person name="Kuees U."/>
            <person name="Kumar T.K.A."/>
            <person name="Kuo A."/>
            <person name="LaButti K."/>
            <person name="Larrondo L.F."/>
            <person name="Lindquist E."/>
            <person name="Ling A."/>
            <person name="Lombard V."/>
            <person name="Lucas S."/>
            <person name="Lundell T."/>
            <person name="Martin R."/>
            <person name="McLaughlin D.J."/>
            <person name="Morgenstern I."/>
            <person name="Morin E."/>
            <person name="Murat C."/>
            <person name="Nagy L.G."/>
            <person name="Nolan M."/>
            <person name="Ohm R.A."/>
            <person name="Patyshakuliyeva A."/>
            <person name="Rokas A."/>
            <person name="Ruiz-Duenas F.J."/>
            <person name="Sabat G."/>
            <person name="Salamov A."/>
            <person name="Samejima M."/>
            <person name="Schmutz J."/>
            <person name="Slot J.C."/>
            <person name="St John F."/>
            <person name="Stenlid J."/>
            <person name="Sun H."/>
            <person name="Sun S."/>
            <person name="Syed K."/>
            <person name="Tsang A."/>
            <person name="Wiebenga A."/>
            <person name="Young D."/>
            <person name="Pisabarro A."/>
            <person name="Eastwood D.C."/>
            <person name="Martin F."/>
            <person name="Cullen D."/>
            <person name="Grigoriev I.V."/>
            <person name="Hibbett D.S."/>
        </authorList>
    </citation>
    <scope>NUCLEOTIDE SEQUENCE</scope>
    <source>
        <strain evidence="10">FP-58527</strain>
    </source>
</reference>
<evidence type="ECO:0000256" key="5">
    <source>
        <dbReference type="SAM" id="MobiDB-lite"/>
    </source>
</evidence>
<feature type="compositionally biased region" description="Polar residues" evidence="5">
    <location>
        <begin position="485"/>
        <end position="495"/>
    </location>
</feature>
<dbReference type="InterPro" id="IPR049452">
    <property type="entry name" value="Anoctamin_TM"/>
</dbReference>
<keyword evidence="2 6" id="KW-0812">Transmembrane</keyword>
<dbReference type="Pfam" id="PF04547">
    <property type="entry name" value="Anoctamin"/>
    <property type="match status" value="1"/>
</dbReference>
<dbReference type="Pfam" id="PF20877">
    <property type="entry name" value="Anoctamin_N"/>
    <property type="match status" value="1"/>
</dbReference>
<dbReference type="AlphaFoldDB" id="S8FS07"/>
<dbReference type="STRING" id="743788.S8FS07"/>
<evidence type="ECO:0000259" key="7">
    <source>
        <dbReference type="Pfam" id="PF04547"/>
    </source>
</evidence>
<feature type="transmembrane region" description="Helical" evidence="6">
    <location>
        <begin position="177"/>
        <end position="204"/>
    </location>
</feature>
<sequence>MAPEVDLILVFRSSSAKVLPRRDARENARQAERQYTRLLEILKGAGLRAVGKRGENDGQLLVLVSCPRSTLVRLAQRERHSDFICGLPTANPTAALDLDSMSLSAADRLRLVYTYVTSTITDGGLGIATGSSNWDRIESVMMLHDNKFNEEWIRSWTRKELGFVTLTEIRKQFGEAIALYFAFLSYYTKYLIFISAVGAHFYFFHEAYSATYSIVLLLWSTTFVESWRIRQRLLSVRWRTRGSFRVEKRRAQYERSSWWKKDLRMMASAPVIMLFVAILAALLFLVFIFEAFITDLYTGPGNRFVSFAPTIIVSLVVPRFLSIYHTYAVHMTNWENHGHQSTHDASLTIKSFALAGLVDYLGLALSAFVYVPFGEETMALVQRMIEKEPAASRKLTSSLYSALPSRATAKLVTATATTSSKNSTAGRSFWEMDVMSARKKLSPTRLQDQMFAITVTNQAVNAFLEIGLPYVLRAVAVVRRRGLRSGTSANGTASTGKKKRVSFEDEAGKDGKGPSREKGSEERAFMEEVWRQVALPPYELFTDYNEMVTQFGYVALWSTIWPLAPLMALTNNWFELRSDAFKIAKHVRRPIPARTDTIGPWLDTLQFLAWLAFLTNSALVYLFRPLDHCKAIGTSLDHSHKHLASRAAGPREILAAALLVALGASHGYILVRVAVRHVLERLMWRGSVEEREAESVETAVKEEYLRNLGVADVASAGVGEIAEADAKESEGDSFWIYDEGMDELSRETKES</sequence>
<keyword evidence="3 6" id="KW-1133">Transmembrane helix</keyword>
<dbReference type="PANTHER" id="PTHR12308:SF73">
    <property type="entry name" value="ANOCTAMIN"/>
    <property type="match status" value="1"/>
</dbReference>
<feature type="domain" description="Anoctamin alpha-beta plait" evidence="8">
    <location>
        <begin position="4"/>
        <end position="137"/>
    </location>
</feature>
<evidence type="ECO:0000313" key="10">
    <source>
        <dbReference type="Proteomes" id="UP000015241"/>
    </source>
</evidence>
<dbReference type="Proteomes" id="UP000015241">
    <property type="component" value="Unassembled WGS sequence"/>
</dbReference>
<feature type="transmembrane region" description="Helical" evidence="6">
    <location>
        <begin position="304"/>
        <end position="321"/>
    </location>
</feature>
<proteinExistence type="predicted"/>